<evidence type="ECO:0000313" key="4">
    <source>
        <dbReference type="Proteomes" id="UP000075243"/>
    </source>
</evidence>
<dbReference type="AlphaFoldDB" id="A0A151RVX4"/>
<sequence length="337" mass="39795">MGDSQGNNKGKKENHEVWIKEDSNELLQLIVDAIKSGLCDANRSISKLNVERVILPRLNAKIKFPKTYNHYLSQIKWFKKQYNNMLTLMHNNCGFGWDPITKTFTASDEVWKYYLKIRLLHNLLNILIVYISALYYFQYFNNGFFFKSHPSHKNLREKSMINYEDLKIVIGGGTPSEHTSMLVDPDDTDATTFGEENVDFRIENFSYDLNSDIFIAPYHYEPPYQPPSYSLNNNNNNNNYYYYYIIYIAYVISQSNDTENEKELFNLRHISLMNVIERIFDIFKLMFIIFKSTPIFLFKTQVELVLAYAILHNFLHKKYHFDEFSIEPVDEPSSSIL</sequence>
<dbReference type="InterPro" id="IPR055314">
    <property type="entry name" value="At2g29880-like"/>
</dbReference>
<evidence type="ECO:0000256" key="1">
    <source>
        <dbReference type="SAM" id="Phobius"/>
    </source>
</evidence>
<proteinExistence type="predicted"/>
<evidence type="ECO:0000313" key="3">
    <source>
        <dbReference type="EMBL" id="KYP46689.1"/>
    </source>
</evidence>
<keyword evidence="1" id="KW-0472">Membrane</keyword>
<organism evidence="3 4">
    <name type="scientific">Cajanus cajan</name>
    <name type="common">Pigeon pea</name>
    <name type="synonym">Cajanus indicus</name>
    <dbReference type="NCBI Taxonomy" id="3821"/>
    <lineage>
        <taxon>Eukaryota</taxon>
        <taxon>Viridiplantae</taxon>
        <taxon>Streptophyta</taxon>
        <taxon>Embryophyta</taxon>
        <taxon>Tracheophyta</taxon>
        <taxon>Spermatophyta</taxon>
        <taxon>Magnoliopsida</taxon>
        <taxon>eudicotyledons</taxon>
        <taxon>Gunneridae</taxon>
        <taxon>Pentapetalae</taxon>
        <taxon>rosids</taxon>
        <taxon>fabids</taxon>
        <taxon>Fabales</taxon>
        <taxon>Fabaceae</taxon>
        <taxon>Papilionoideae</taxon>
        <taxon>50 kb inversion clade</taxon>
        <taxon>NPAAA clade</taxon>
        <taxon>indigoferoid/millettioid clade</taxon>
        <taxon>Phaseoleae</taxon>
        <taxon>Cajanus</taxon>
    </lineage>
</organism>
<dbReference type="Proteomes" id="UP000075243">
    <property type="component" value="Unassembled WGS sequence"/>
</dbReference>
<evidence type="ECO:0000259" key="2">
    <source>
        <dbReference type="Pfam" id="PF12776"/>
    </source>
</evidence>
<reference evidence="3" key="1">
    <citation type="journal article" date="2012" name="Nat. Biotechnol.">
        <title>Draft genome sequence of pigeonpea (Cajanus cajan), an orphan legume crop of resource-poor farmers.</title>
        <authorList>
            <person name="Varshney R.K."/>
            <person name="Chen W."/>
            <person name="Li Y."/>
            <person name="Bharti A.K."/>
            <person name="Saxena R.K."/>
            <person name="Schlueter J.A."/>
            <person name="Donoghue M.T."/>
            <person name="Azam S."/>
            <person name="Fan G."/>
            <person name="Whaley A.M."/>
            <person name="Farmer A.D."/>
            <person name="Sheridan J."/>
            <person name="Iwata A."/>
            <person name="Tuteja R."/>
            <person name="Penmetsa R.V."/>
            <person name="Wu W."/>
            <person name="Upadhyaya H.D."/>
            <person name="Yang S.P."/>
            <person name="Shah T."/>
            <person name="Saxena K.B."/>
            <person name="Michael T."/>
            <person name="McCombie W.R."/>
            <person name="Yang B."/>
            <person name="Zhang G."/>
            <person name="Yang H."/>
            <person name="Wang J."/>
            <person name="Spillane C."/>
            <person name="Cook D.R."/>
            <person name="May G.D."/>
            <person name="Xu X."/>
            <person name="Jackson S.A."/>
        </authorList>
    </citation>
    <scope>NUCLEOTIDE SEQUENCE [LARGE SCALE GENOMIC DNA]</scope>
</reference>
<keyword evidence="1" id="KW-0812">Transmembrane</keyword>
<protein>
    <submittedName>
        <fullName evidence="3">Uncharacterized protein At2g29880 family</fullName>
    </submittedName>
</protein>
<dbReference type="Gramene" id="C.cajan_31114.t">
    <property type="protein sequence ID" value="C.cajan_31114.t"/>
    <property type="gene ID" value="C.cajan_31114"/>
</dbReference>
<dbReference type="PANTHER" id="PTHR47864">
    <property type="entry name" value="TRANSMEMBRANE PROTEIN"/>
    <property type="match status" value="1"/>
</dbReference>
<feature type="domain" description="Myb/SANT-like" evidence="2">
    <location>
        <begin position="18"/>
        <end position="114"/>
    </location>
</feature>
<dbReference type="Pfam" id="PF12776">
    <property type="entry name" value="Myb_DNA-bind_3"/>
    <property type="match status" value="1"/>
</dbReference>
<dbReference type="EMBL" id="KQ483550">
    <property type="protein sequence ID" value="KYP46689.1"/>
    <property type="molecule type" value="Genomic_DNA"/>
</dbReference>
<name>A0A151RVX4_CAJCA</name>
<accession>A0A151RVX4</accession>
<keyword evidence="4" id="KW-1185">Reference proteome</keyword>
<feature type="transmembrane region" description="Helical" evidence="1">
    <location>
        <begin position="119"/>
        <end position="137"/>
    </location>
</feature>
<dbReference type="PANTHER" id="PTHR47864:SF2">
    <property type="entry name" value="MYB_SANT-LIKE DNA-BINDING DOMAIN PROTEIN"/>
    <property type="match status" value="1"/>
</dbReference>
<dbReference type="InterPro" id="IPR024752">
    <property type="entry name" value="Myb/SANT-like_dom"/>
</dbReference>
<gene>
    <name evidence="3" type="ORF">KK1_031715</name>
</gene>
<keyword evidence="1" id="KW-1133">Transmembrane helix</keyword>